<name>A0A167XDI2_9AGAM</name>
<dbReference type="Proteomes" id="UP000076532">
    <property type="component" value="Unassembled WGS sequence"/>
</dbReference>
<evidence type="ECO:0000256" key="2">
    <source>
        <dbReference type="ARBA" id="ARBA00022771"/>
    </source>
</evidence>
<dbReference type="SUPFAM" id="SSF144232">
    <property type="entry name" value="HIT/MYND zinc finger-like"/>
    <property type="match status" value="1"/>
</dbReference>
<dbReference type="GO" id="GO:0008270">
    <property type="term" value="F:zinc ion binding"/>
    <property type="evidence" value="ECO:0007669"/>
    <property type="project" value="UniProtKB-KW"/>
</dbReference>
<keyword evidence="7" id="KW-1185">Reference proteome</keyword>
<dbReference type="EMBL" id="KV417761">
    <property type="protein sequence ID" value="KZP07102.1"/>
    <property type="molecule type" value="Genomic_DNA"/>
</dbReference>
<proteinExistence type="predicted"/>
<accession>A0A167XDI2</accession>
<evidence type="ECO:0000256" key="3">
    <source>
        <dbReference type="ARBA" id="ARBA00022833"/>
    </source>
</evidence>
<dbReference type="InterPro" id="IPR002893">
    <property type="entry name" value="Znf_MYND"/>
</dbReference>
<sequence>MSQDPTTKHSIVQSDNNLASEQLKQLAQRALHSIDPPILEIDDALQNYLSITALPIGKPNPTARDRRAVDLGLLVLDVLTCCGEHFKRDKKLVTCFSRAWPALWTWLQFLSDQCCQSRKYGPLVQYQAIIMIPMALGGMSSSDILGLQVASTPGVISMITRYWMSEDSNFTLKNACAAAGCTPHLFTRALFTLIENLDPPSTPKFLSDVIVAAPGGAAAVAKHAIEQLTVAQAEKPTNFQMIAEHITLIKSLLSNRAPQLLLNLLGQGLIPSIVKLLLWLRKQQPANAPNDERMACQCVMLSCFTLTRAIMAPNGPSWAIQALDAGIIPAILHSAPRIMQLSSEHHSSLCSAVLSDTLWQFLVYPSVIRTAAKALERVERLDLDSRLGGPVWEAWGIFKNTTQRRMDLKDKCIGRESSLRTCSRRDCSSTGEDKLLCSGCLADTYCDRACQRMDWPTHKVQCKKIQQLHRDGILIPMTA</sequence>
<evidence type="ECO:0000313" key="6">
    <source>
        <dbReference type="EMBL" id="KZP07102.1"/>
    </source>
</evidence>
<evidence type="ECO:0000313" key="7">
    <source>
        <dbReference type="Proteomes" id="UP000076532"/>
    </source>
</evidence>
<reference evidence="6 7" key="1">
    <citation type="journal article" date="2016" name="Mol. Biol. Evol.">
        <title>Comparative Genomics of Early-Diverging Mushroom-Forming Fungi Provides Insights into the Origins of Lignocellulose Decay Capabilities.</title>
        <authorList>
            <person name="Nagy L.G."/>
            <person name="Riley R."/>
            <person name="Tritt A."/>
            <person name="Adam C."/>
            <person name="Daum C."/>
            <person name="Floudas D."/>
            <person name="Sun H."/>
            <person name="Yadav J.S."/>
            <person name="Pangilinan J."/>
            <person name="Larsson K.H."/>
            <person name="Matsuura K."/>
            <person name="Barry K."/>
            <person name="Labutti K."/>
            <person name="Kuo R."/>
            <person name="Ohm R.A."/>
            <person name="Bhattacharya S.S."/>
            <person name="Shirouzu T."/>
            <person name="Yoshinaga Y."/>
            <person name="Martin F.M."/>
            <person name="Grigoriev I.V."/>
            <person name="Hibbett D.S."/>
        </authorList>
    </citation>
    <scope>NUCLEOTIDE SEQUENCE [LARGE SCALE GENOMIC DNA]</scope>
    <source>
        <strain evidence="6 7">CBS 109695</strain>
    </source>
</reference>
<keyword evidence="2 4" id="KW-0863">Zinc-finger</keyword>
<evidence type="ECO:0000256" key="1">
    <source>
        <dbReference type="ARBA" id="ARBA00022723"/>
    </source>
</evidence>
<evidence type="ECO:0000259" key="5">
    <source>
        <dbReference type="PROSITE" id="PS50865"/>
    </source>
</evidence>
<dbReference type="Gene3D" id="6.10.140.2220">
    <property type="match status" value="1"/>
</dbReference>
<dbReference type="PROSITE" id="PS50865">
    <property type="entry name" value="ZF_MYND_2"/>
    <property type="match status" value="1"/>
</dbReference>
<protein>
    <recommendedName>
        <fullName evidence="5">MYND-type domain-containing protein</fullName>
    </recommendedName>
</protein>
<dbReference type="AlphaFoldDB" id="A0A167XDI2"/>
<dbReference type="Pfam" id="PF01753">
    <property type="entry name" value="zf-MYND"/>
    <property type="match status" value="1"/>
</dbReference>
<keyword evidence="3" id="KW-0862">Zinc</keyword>
<feature type="non-terminal residue" evidence="6">
    <location>
        <position position="479"/>
    </location>
</feature>
<keyword evidence="1" id="KW-0479">Metal-binding</keyword>
<dbReference type="STRING" id="436010.A0A167XDI2"/>
<gene>
    <name evidence="6" type="ORF">FIBSPDRAFT_1053168</name>
</gene>
<evidence type="ECO:0000256" key="4">
    <source>
        <dbReference type="PROSITE-ProRule" id="PRU00134"/>
    </source>
</evidence>
<organism evidence="6 7">
    <name type="scientific">Athelia psychrophila</name>
    <dbReference type="NCBI Taxonomy" id="1759441"/>
    <lineage>
        <taxon>Eukaryota</taxon>
        <taxon>Fungi</taxon>
        <taxon>Dikarya</taxon>
        <taxon>Basidiomycota</taxon>
        <taxon>Agaricomycotina</taxon>
        <taxon>Agaricomycetes</taxon>
        <taxon>Agaricomycetidae</taxon>
        <taxon>Atheliales</taxon>
        <taxon>Atheliaceae</taxon>
        <taxon>Athelia</taxon>
    </lineage>
</organism>
<dbReference type="OrthoDB" id="9922773at2759"/>
<feature type="domain" description="MYND-type" evidence="5">
    <location>
        <begin position="424"/>
        <end position="462"/>
    </location>
</feature>